<dbReference type="PROSITE" id="PS50949">
    <property type="entry name" value="HTH_GNTR"/>
    <property type="match status" value="1"/>
</dbReference>
<accession>A0A921SUL3</accession>
<dbReference type="Gene3D" id="1.10.287.100">
    <property type="match status" value="1"/>
</dbReference>
<dbReference type="Pfam" id="PF00392">
    <property type="entry name" value="GntR"/>
    <property type="match status" value="1"/>
</dbReference>
<protein>
    <submittedName>
        <fullName evidence="5">GntR family transcriptional regulator</fullName>
    </submittedName>
</protein>
<evidence type="ECO:0000256" key="1">
    <source>
        <dbReference type="ARBA" id="ARBA00023015"/>
    </source>
</evidence>
<dbReference type="EMBL" id="DYUD01000015">
    <property type="protein sequence ID" value="HJG88733.1"/>
    <property type="molecule type" value="Genomic_DNA"/>
</dbReference>
<comment type="caution">
    <text evidence="5">The sequence shown here is derived from an EMBL/GenBank/DDBJ whole genome shotgun (WGS) entry which is preliminary data.</text>
</comment>
<proteinExistence type="predicted"/>
<dbReference type="Gene3D" id="1.10.10.10">
    <property type="entry name" value="Winged helix-like DNA-binding domain superfamily/Winged helix DNA-binding domain"/>
    <property type="match status" value="1"/>
</dbReference>
<gene>
    <name evidence="5" type="ORF">K8U91_04555</name>
</gene>
<dbReference type="SUPFAM" id="SSF46785">
    <property type="entry name" value="Winged helix' DNA-binding domain"/>
    <property type="match status" value="1"/>
</dbReference>
<evidence type="ECO:0000256" key="3">
    <source>
        <dbReference type="ARBA" id="ARBA00023163"/>
    </source>
</evidence>
<dbReference type="InterPro" id="IPR036388">
    <property type="entry name" value="WH-like_DNA-bd_sf"/>
</dbReference>
<feature type="domain" description="HTH gntR-type" evidence="4">
    <location>
        <begin position="7"/>
        <end position="75"/>
    </location>
</feature>
<dbReference type="PANTHER" id="PTHR38445">
    <property type="entry name" value="HTH-TYPE TRANSCRIPTIONAL REPRESSOR YTRA"/>
    <property type="match status" value="1"/>
</dbReference>
<name>A0A921SUL3_9BACT</name>
<keyword evidence="2" id="KW-0238">DNA-binding</keyword>
<reference evidence="5" key="1">
    <citation type="journal article" date="2021" name="PeerJ">
        <title>Extensive microbial diversity within the chicken gut microbiome revealed by metagenomics and culture.</title>
        <authorList>
            <person name="Gilroy R."/>
            <person name="Ravi A."/>
            <person name="Getino M."/>
            <person name="Pursley I."/>
            <person name="Horton D.L."/>
            <person name="Alikhan N.F."/>
            <person name="Baker D."/>
            <person name="Gharbi K."/>
            <person name="Hall N."/>
            <person name="Watson M."/>
            <person name="Adriaenssens E.M."/>
            <person name="Foster-Nyarko E."/>
            <person name="Jarju S."/>
            <person name="Secka A."/>
            <person name="Antonio M."/>
            <person name="Oren A."/>
            <person name="Chaudhuri R.R."/>
            <person name="La Ragione R."/>
            <person name="Hildebrand F."/>
            <person name="Pallen M.J."/>
        </authorList>
    </citation>
    <scope>NUCLEOTIDE SEQUENCE</scope>
    <source>
        <strain evidence="5">CHK121-7720</strain>
    </source>
</reference>
<dbReference type="RefSeq" id="WP_272960777.1">
    <property type="nucleotide sequence ID" value="NZ_CAKMIC010000012.1"/>
</dbReference>
<dbReference type="SMART" id="SM00345">
    <property type="entry name" value="HTH_GNTR"/>
    <property type="match status" value="1"/>
</dbReference>
<sequence>MQFKENQTIYLQIAERISDEILLGHYATGARIPSVREYAALVEVNANTVMRSYEFLQTQGIIFNKRGIGFFVAPDAKIKIREYRRNEFLKNELPRFFMQLYTLHIPMDEIDSMYREFIENLTSNSSNQAS</sequence>
<evidence type="ECO:0000313" key="5">
    <source>
        <dbReference type="EMBL" id="HJG88733.1"/>
    </source>
</evidence>
<dbReference type="Proteomes" id="UP000757103">
    <property type="component" value="Unassembled WGS sequence"/>
</dbReference>
<dbReference type="GO" id="GO:0003700">
    <property type="term" value="F:DNA-binding transcription factor activity"/>
    <property type="evidence" value="ECO:0007669"/>
    <property type="project" value="InterPro"/>
</dbReference>
<keyword evidence="3" id="KW-0804">Transcription</keyword>
<dbReference type="GO" id="GO:0003677">
    <property type="term" value="F:DNA binding"/>
    <property type="evidence" value="ECO:0007669"/>
    <property type="project" value="UniProtKB-KW"/>
</dbReference>
<keyword evidence="1" id="KW-0805">Transcription regulation</keyword>
<dbReference type="AlphaFoldDB" id="A0A921SUL3"/>
<evidence type="ECO:0000313" key="6">
    <source>
        <dbReference type="Proteomes" id="UP000757103"/>
    </source>
</evidence>
<dbReference type="CDD" id="cd07377">
    <property type="entry name" value="WHTH_GntR"/>
    <property type="match status" value="1"/>
</dbReference>
<evidence type="ECO:0000259" key="4">
    <source>
        <dbReference type="PROSITE" id="PS50949"/>
    </source>
</evidence>
<reference evidence="5" key="2">
    <citation type="submission" date="2021-09" db="EMBL/GenBank/DDBJ databases">
        <authorList>
            <person name="Gilroy R."/>
        </authorList>
    </citation>
    <scope>NUCLEOTIDE SEQUENCE</scope>
    <source>
        <strain evidence="5">CHK121-7720</strain>
    </source>
</reference>
<evidence type="ECO:0000256" key="2">
    <source>
        <dbReference type="ARBA" id="ARBA00023125"/>
    </source>
</evidence>
<dbReference type="InterPro" id="IPR000524">
    <property type="entry name" value="Tscrpt_reg_HTH_GntR"/>
</dbReference>
<organism evidence="5 6">
    <name type="scientific">Barnesiella viscericola</name>
    <dbReference type="NCBI Taxonomy" id="397865"/>
    <lineage>
        <taxon>Bacteria</taxon>
        <taxon>Pseudomonadati</taxon>
        <taxon>Bacteroidota</taxon>
        <taxon>Bacteroidia</taxon>
        <taxon>Bacteroidales</taxon>
        <taxon>Barnesiellaceae</taxon>
        <taxon>Barnesiella</taxon>
    </lineage>
</organism>
<dbReference type="InterPro" id="IPR036390">
    <property type="entry name" value="WH_DNA-bd_sf"/>
</dbReference>
<dbReference type="PANTHER" id="PTHR38445:SF10">
    <property type="entry name" value="GNTR-FAMILY TRANSCRIPTIONAL REGULATOR"/>
    <property type="match status" value="1"/>
</dbReference>